<organism evidence="2 3">
    <name type="scientific">Saccharothrix carnea</name>
    <dbReference type="NCBI Taxonomy" id="1280637"/>
    <lineage>
        <taxon>Bacteria</taxon>
        <taxon>Bacillati</taxon>
        <taxon>Actinomycetota</taxon>
        <taxon>Actinomycetes</taxon>
        <taxon>Pseudonocardiales</taxon>
        <taxon>Pseudonocardiaceae</taxon>
        <taxon>Saccharothrix</taxon>
    </lineage>
</organism>
<name>A0A2P8IHV3_SACCR</name>
<dbReference type="AlphaFoldDB" id="A0A2P8IHV3"/>
<protein>
    <submittedName>
        <fullName evidence="2">Uncharacterized protein</fullName>
    </submittedName>
</protein>
<evidence type="ECO:0000313" key="3">
    <source>
        <dbReference type="Proteomes" id="UP000241118"/>
    </source>
</evidence>
<dbReference type="EMBL" id="PYAX01000001">
    <property type="protein sequence ID" value="PSL58041.1"/>
    <property type="molecule type" value="Genomic_DNA"/>
</dbReference>
<dbReference type="Proteomes" id="UP000241118">
    <property type="component" value="Unassembled WGS sequence"/>
</dbReference>
<comment type="caution">
    <text evidence="2">The sequence shown here is derived from an EMBL/GenBank/DDBJ whole genome shotgun (WGS) entry which is preliminary data.</text>
</comment>
<feature type="region of interest" description="Disordered" evidence="1">
    <location>
        <begin position="90"/>
        <end position="113"/>
    </location>
</feature>
<gene>
    <name evidence="2" type="ORF">B0I31_101256</name>
</gene>
<accession>A0A2P8IHV3</accession>
<keyword evidence="3" id="KW-1185">Reference proteome</keyword>
<reference evidence="2 3" key="1">
    <citation type="submission" date="2018-03" db="EMBL/GenBank/DDBJ databases">
        <title>Genomic Encyclopedia of Type Strains, Phase III (KMG-III): the genomes of soil and plant-associated and newly described type strains.</title>
        <authorList>
            <person name="Whitman W."/>
        </authorList>
    </citation>
    <scope>NUCLEOTIDE SEQUENCE [LARGE SCALE GENOMIC DNA]</scope>
    <source>
        <strain evidence="2 3">CGMCC 4.7097</strain>
    </source>
</reference>
<proteinExistence type="predicted"/>
<feature type="region of interest" description="Disordered" evidence="1">
    <location>
        <begin position="180"/>
        <end position="211"/>
    </location>
</feature>
<sequence>MQVARWSTVKARESSIVHSSARVITGPRLPNCGLDRPPTPASLSLHPTFGLTQLLSVTGRMNAAQGHPRPRSQPTRGRLCLYPLPPDLPGGRVRDHEANHPLAPHSASPKDRSAYPAGICQRLRLLPPLSARRSQALIARVRWRERIVARPGSGLVVGGSISRFGWCTDSGRADSGGMVPRSGSGAAGASAGWGGPRQGRAGRPSQGRAGRVVRAGRCPGWAVPRWGGVRAGRFGWWAEAVECGRAPFLPHEDGGPAEAGLRGCGWVGRPGRSVGRSAEGCG</sequence>
<evidence type="ECO:0000313" key="2">
    <source>
        <dbReference type="EMBL" id="PSL58041.1"/>
    </source>
</evidence>
<evidence type="ECO:0000256" key="1">
    <source>
        <dbReference type="SAM" id="MobiDB-lite"/>
    </source>
</evidence>